<feature type="transmembrane region" description="Helical" evidence="6">
    <location>
        <begin position="243"/>
        <end position="264"/>
    </location>
</feature>
<dbReference type="Proteomes" id="UP000032233">
    <property type="component" value="Unassembled WGS sequence"/>
</dbReference>
<evidence type="ECO:0000256" key="2">
    <source>
        <dbReference type="ARBA" id="ARBA00022692"/>
    </source>
</evidence>
<dbReference type="GO" id="GO:0020037">
    <property type="term" value="F:heme binding"/>
    <property type="evidence" value="ECO:0007669"/>
    <property type="project" value="InterPro"/>
</dbReference>
<keyword evidence="2 6" id="KW-0812">Transmembrane</keyword>
<organism evidence="8 9">
    <name type="scientific">Dethiosulfatarculus sandiegensis</name>
    <dbReference type="NCBI Taxonomy" id="1429043"/>
    <lineage>
        <taxon>Bacteria</taxon>
        <taxon>Pseudomonadati</taxon>
        <taxon>Thermodesulfobacteriota</taxon>
        <taxon>Desulfarculia</taxon>
        <taxon>Desulfarculales</taxon>
        <taxon>Desulfarculaceae</taxon>
        <taxon>Dethiosulfatarculus</taxon>
    </lineage>
</organism>
<evidence type="ECO:0000256" key="6">
    <source>
        <dbReference type="SAM" id="Phobius"/>
    </source>
</evidence>
<name>A0A0D2JCK3_9BACT</name>
<dbReference type="GO" id="GO:0005886">
    <property type="term" value="C:plasma membrane"/>
    <property type="evidence" value="ECO:0007669"/>
    <property type="project" value="TreeGrafter"/>
</dbReference>
<evidence type="ECO:0000259" key="7">
    <source>
        <dbReference type="Pfam" id="PF01578"/>
    </source>
</evidence>
<feature type="transmembrane region" description="Helical" evidence="6">
    <location>
        <begin position="6"/>
        <end position="25"/>
    </location>
</feature>
<dbReference type="InterPro" id="IPR045062">
    <property type="entry name" value="Cyt_c_biogenesis_CcsA/CcmC"/>
</dbReference>
<comment type="caution">
    <text evidence="8">The sequence shown here is derived from an EMBL/GenBank/DDBJ whole genome shotgun (WGS) entry which is preliminary data.</text>
</comment>
<dbReference type="STRING" id="1429043.X474_00750"/>
<keyword evidence="4 6" id="KW-1133">Transmembrane helix</keyword>
<feature type="transmembrane region" description="Helical" evidence="6">
    <location>
        <begin position="216"/>
        <end position="234"/>
    </location>
</feature>
<evidence type="ECO:0000256" key="3">
    <source>
        <dbReference type="ARBA" id="ARBA00022748"/>
    </source>
</evidence>
<keyword evidence="5 6" id="KW-0472">Membrane</keyword>
<feature type="transmembrane region" description="Helical" evidence="6">
    <location>
        <begin position="37"/>
        <end position="55"/>
    </location>
</feature>
<dbReference type="OrthoDB" id="9814290at2"/>
<dbReference type="EMBL" id="AZAC01000001">
    <property type="protein sequence ID" value="KIX15869.1"/>
    <property type="molecule type" value="Genomic_DNA"/>
</dbReference>
<dbReference type="PANTHER" id="PTHR30071">
    <property type="entry name" value="HEME EXPORTER PROTEIN C"/>
    <property type="match status" value="1"/>
</dbReference>
<comment type="subcellular location">
    <subcellularLocation>
        <location evidence="1">Membrane</location>
        <topology evidence="1">Multi-pass membrane protein</topology>
    </subcellularLocation>
</comment>
<keyword evidence="9" id="KW-1185">Reference proteome</keyword>
<feature type="domain" description="Cytochrome c assembly protein" evidence="7">
    <location>
        <begin position="64"/>
        <end position="262"/>
    </location>
</feature>
<reference evidence="8 9" key="1">
    <citation type="submission" date="2013-11" db="EMBL/GenBank/DDBJ databases">
        <title>Metagenomic analysis of a methanogenic consortium involved in long chain n-alkane degradation.</title>
        <authorList>
            <person name="Davidova I.A."/>
            <person name="Callaghan A.V."/>
            <person name="Wawrik B."/>
            <person name="Pruitt S."/>
            <person name="Marks C."/>
            <person name="Duncan K.E."/>
            <person name="Suflita J.M."/>
        </authorList>
    </citation>
    <scope>NUCLEOTIDE SEQUENCE [LARGE SCALE GENOMIC DNA]</scope>
    <source>
        <strain evidence="8 9">SPR</strain>
    </source>
</reference>
<sequence>MSTWLHWATLALYLAGTGIYLSFLLWQKPRLADLGKVVLWLGFSLHTLGLGAAWLDLGAFPALNLRQALDVFAWAVMGGGLLINLRTQVLILGAFTAPLAAIMLSAASVMPQMAGPTSPLMKSLWVVSHVLTMLAGYGLYTLNFLGSVLYLVQDGMIRKKHLGPAFRRLPSLSRLDNLNAATLMGGFILFTLGMTFGVVYGHLALGTYWQWDPKEAWTLATWFLYAALTHTRLVQGWRGRRGAWFAVLAYGVLLFTFLGGGLLFSSYHSFEGLQQLKGVPR</sequence>
<dbReference type="AlphaFoldDB" id="A0A0D2JCK3"/>
<dbReference type="GO" id="GO:0017004">
    <property type="term" value="P:cytochrome complex assembly"/>
    <property type="evidence" value="ECO:0007669"/>
    <property type="project" value="UniProtKB-KW"/>
</dbReference>
<evidence type="ECO:0000256" key="4">
    <source>
        <dbReference type="ARBA" id="ARBA00022989"/>
    </source>
</evidence>
<evidence type="ECO:0000256" key="1">
    <source>
        <dbReference type="ARBA" id="ARBA00004141"/>
    </source>
</evidence>
<feature type="transmembrane region" description="Helical" evidence="6">
    <location>
        <begin position="90"/>
        <end position="110"/>
    </location>
</feature>
<feature type="transmembrane region" description="Helical" evidence="6">
    <location>
        <begin position="130"/>
        <end position="152"/>
    </location>
</feature>
<dbReference type="RefSeq" id="WP_044346123.1">
    <property type="nucleotide sequence ID" value="NZ_AZAC01000001.1"/>
</dbReference>
<evidence type="ECO:0000313" key="9">
    <source>
        <dbReference type="Proteomes" id="UP000032233"/>
    </source>
</evidence>
<proteinExistence type="predicted"/>
<keyword evidence="3" id="KW-0201">Cytochrome c-type biogenesis</keyword>
<evidence type="ECO:0000256" key="5">
    <source>
        <dbReference type="ARBA" id="ARBA00023136"/>
    </source>
</evidence>
<dbReference type="InterPro" id="IPR002541">
    <property type="entry name" value="Cyt_c_assembly"/>
</dbReference>
<protein>
    <submittedName>
        <fullName evidence="8">Cytochrome C biogenesis protein ResC</fullName>
    </submittedName>
</protein>
<gene>
    <name evidence="8" type="ORF">X474_00750</name>
</gene>
<feature type="transmembrane region" description="Helical" evidence="6">
    <location>
        <begin position="178"/>
        <end position="204"/>
    </location>
</feature>
<feature type="transmembrane region" description="Helical" evidence="6">
    <location>
        <begin position="67"/>
        <end position="83"/>
    </location>
</feature>
<accession>A0A0D2JCK3</accession>
<evidence type="ECO:0000313" key="8">
    <source>
        <dbReference type="EMBL" id="KIX15869.1"/>
    </source>
</evidence>
<dbReference type="Pfam" id="PF01578">
    <property type="entry name" value="Cytochrom_C_asm"/>
    <property type="match status" value="1"/>
</dbReference>
<dbReference type="PANTHER" id="PTHR30071:SF1">
    <property type="entry name" value="CYTOCHROME B_B6 PROTEIN-RELATED"/>
    <property type="match status" value="1"/>
</dbReference>
<dbReference type="InParanoid" id="A0A0D2JCK3"/>